<dbReference type="Gene3D" id="1.20.1250.20">
    <property type="entry name" value="MFS general substrate transporter like domains"/>
    <property type="match status" value="2"/>
</dbReference>
<evidence type="ECO:0000313" key="7">
    <source>
        <dbReference type="Proteomes" id="UP000241158"/>
    </source>
</evidence>
<sequence length="331" mass="34146">MMLRVGTIIPVLGANKISFAGALVFAAGLGAIPHMPDAISLGAIVLIAGAAFGALDVAMNTEAAALESRLAKSSMSSFHALFSVGNLAGAGICGMLLRQDYNIASCLGTAGICVGALVVFAYRRSPSDPQSFQARKVGSSTRTSYNSAENRRLLLLGGIAFLALFAEGALCDWIAIYLVDILHTTESTAAFGFATFAGAMALGRSIGDYCNNRLGSIRVFRGGALIVAVSVSCTLSTGNLALVFLALFFAGLGISNLVPRIFSSAGRSQSIPSSVAMSRVATMGYAGLLLGPPFIGFIAQSTSLVTSFVFIAVAMITVASGSRLTDWSKQI</sequence>
<dbReference type="PANTHER" id="PTHR23514:SF13">
    <property type="entry name" value="INNER MEMBRANE PROTEIN YBJJ"/>
    <property type="match status" value="1"/>
</dbReference>
<dbReference type="Pfam" id="PF07690">
    <property type="entry name" value="MFS_1"/>
    <property type="match status" value="1"/>
</dbReference>
<comment type="subcellular location">
    <subcellularLocation>
        <location evidence="1">Membrane</location>
        <topology evidence="1">Multi-pass membrane protein</topology>
    </subcellularLocation>
</comment>
<evidence type="ECO:0008006" key="8">
    <source>
        <dbReference type="Google" id="ProtNLM"/>
    </source>
</evidence>
<evidence type="ECO:0000256" key="2">
    <source>
        <dbReference type="ARBA" id="ARBA00022692"/>
    </source>
</evidence>
<feature type="transmembrane region" description="Helical" evidence="5">
    <location>
        <begin position="38"/>
        <end position="58"/>
    </location>
</feature>
<feature type="transmembrane region" description="Helical" evidence="5">
    <location>
        <begin position="78"/>
        <end position="97"/>
    </location>
</feature>
<feature type="transmembrane region" description="Helical" evidence="5">
    <location>
        <begin position="103"/>
        <end position="122"/>
    </location>
</feature>
<evidence type="ECO:0000256" key="4">
    <source>
        <dbReference type="ARBA" id="ARBA00023136"/>
    </source>
</evidence>
<protein>
    <recommendedName>
        <fullName evidence="8">MFS transporter</fullName>
    </recommendedName>
</protein>
<evidence type="ECO:0000256" key="5">
    <source>
        <dbReference type="SAM" id="Phobius"/>
    </source>
</evidence>
<dbReference type="InterPro" id="IPR036259">
    <property type="entry name" value="MFS_trans_sf"/>
</dbReference>
<comment type="caution">
    <text evidence="6">The sequence shown here is derived from an EMBL/GenBank/DDBJ whole genome shotgun (WGS) entry which is preliminary data.</text>
</comment>
<keyword evidence="3 5" id="KW-1133">Transmembrane helix</keyword>
<dbReference type="InterPro" id="IPR011701">
    <property type="entry name" value="MFS"/>
</dbReference>
<feature type="transmembrane region" description="Helical" evidence="5">
    <location>
        <begin position="153"/>
        <end position="176"/>
    </location>
</feature>
<feature type="transmembrane region" description="Helical" evidence="5">
    <location>
        <begin position="219"/>
        <end position="237"/>
    </location>
</feature>
<feature type="transmembrane region" description="Helical" evidence="5">
    <location>
        <begin position="280"/>
        <end position="299"/>
    </location>
</feature>
<dbReference type="PANTHER" id="PTHR23514">
    <property type="entry name" value="BYPASS OF STOP CODON PROTEIN 6"/>
    <property type="match status" value="1"/>
</dbReference>
<feature type="transmembrane region" description="Helical" evidence="5">
    <location>
        <begin position="188"/>
        <end position="207"/>
    </location>
</feature>
<evidence type="ECO:0000313" key="6">
    <source>
        <dbReference type="EMBL" id="PSH57015.1"/>
    </source>
</evidence>
<dbReference type="CDD" id="cd17393">
    <property type="entry name" value="MFS_MosC_like"/>
    <property type="match status" value="1"/>
</dbReference>
<dbReference type="EMBL" id="PGGN01000003">
    <property type="protein sequence ID" value="PSH57015.1"/>
    <property type="molecule type" value="Genomic_DNA"/>
</dbReference>
<reference evidence="7" key="1">
    <citation type="submission" date="2017-11" db="EMBL/GenBank/DDBJ databases">
        <authorList>
            <person name="Kuznetsova I."/>
            <person name="Sazanova A."/>
            <person name="Chirak E."/>
            <person name="Safronova V."/>
            <person name="Willems A."/>
        </authorList>
    </citation>
    <scope>NUCLEOTIDE SEQUENCE [LARGE SCALE GENOMIC DNA]</scope>
    <source>
        <strain evidence="7">PEPV15</strain>
    </source>
</reference>
<dbReference type="SUPFAM" id="SSF103473">
    <property type="entry name" value="MFS general substrate transporter"/>
    <property type="match status" value="1"/>
</dbReference>
<feature type="transmembrane region" description="Helical" evidence="5">
    <location>
        <begin position="305"/>
        <end position="325"/>
    </location>
</feature>
<gene>
    <name evidence="6" type="ORF">CU100_17190</name>
</gene>
<accession>A0A2P7AS15</accession>
<organism evidence="6 7">
    <name type="scientific">Phyllobacterium endophyticum</name>
    <dbReference type="NCBI Taxonomy" id="1149773"/>
    <lineage>
        <taxon>Bacteria</taxon>
        <taxon>Pseudomonadati</taxon>
        <taxon>Pseudomonadota</taxon>
        <taxon>Alphaproteobacteria</taxon>
        <taxon>Hyphomicrobiales</taxon>
        <taxon>Phyllobacteriaceae</taxon>
        <taxon>Phyllobacterium</taxon>
    </lineage>
</organism>
<evidence type="ECO:0000256" key="1">
    <source>
        <dbReference type="ARBA" id="ARBA00004141"/>
    </source>
</evidence>
<keyword evidence="4 5" id="KW-0472">Membrane</keyword>
<dbReference type="AlphaFoldDB" id="A0A2P7AS15"/>
<keyword evidence="2 5" id="KW-0812">Transmembrane</keyword>
<evidence type="ECO:0000256" key="3">
    <source>
        <dbReference type="ARBA" id="ARBA00022989"/>
    </source>
</evidence>
<dbReference type="GO" id="GO:0016020">
    <property type="term" value="C:membrane"/>
    <property type="evidence" value="ECO:0007669"/>
    <property type="project" value="UniProtKB-SubCell"/>
</dbReference>
<proteinExistence type="predicted"/>
<dbReference type="InterPro" id="IPR051788">
    <property type="entry name" value="MFS_Transporter"/>
</dbReference>
<keyword evidence="7" id="KW-1185">Reference proteome</keyword>
<dbReference type="GO" id="GO:0022857">
    <property type="term" value="F:transmembrane transporter activity"/>
    <property type="evidence" value="ECO:0007669"/>
    <property type="project" value="InterPro"/>
</dbReference>
<dbReference type="Proteomes" id="UP000241158">
    <property type="component" value="Unassembled WGS sequence"/>
</dbReference>
<feature type="transmembrane region" description="Helical" evidence="5">
    <location>
        <begin position="12"/>
        <end position="32"/>
    </location>
</feature>
<feature type="transmembrane region" description="Helical" evidence="5">
    <location>
        <begin position="243"/>
        <end position="259"/>
    </location>
</feature>
<name>A0A2P7AS15_9HYPH</name>